<protein>
    <submittedName>
        <fullName evidence="2">Uncharacterized protein</fullName>
    </submittedName>
</protein>
<organism evidence="2 3">
    <name type="scientific">Polyporus arcularius HHB13444</name>
    <dbReference type="NCBI Taxonomy" id="1314778"/>
    <lineage>
        <taxon>Eukaryota</taxon>
        <taxon>Fungi</taxon>
        <taxon>Dikarya</taxon>
        <taxon>Basidiomycota</taxon>
        <taxon>Agaricomycotina</taxon>
        <taxon>Agaricomycetes</taxon>
        <taxon>Polyporales</taxon>
        <taxon>Polyporaceae</taxon>
        <taxon>Polyporus</taxon>
    </lineage>
</organism>
<proteinExistence type="predicted"/>
<reference evidence="2 3" key="1">
    <citation type="journal article" date="2019" name="Nat. Ecol. Evol.">
        <title>Megaphylogeny resolves global patterns of mushroom evolution.</title>
        <authorList>
            <person name="Varga T."/>
            <person name="Krizsan K."/>
            <person name="Foldi C."/>
            <person name="Dima B."/>
            <person name="Sanchez-Garcia M."/>
            <person name="Sanchez-Ramirez S."/>
            <person name="Szollosi G.J."/>
            <person name="Szarkandi J.G."/>
            <person name="Papp V."/>
            <person name="Albert L."/>
            <person name="Andreopoulos W."/>
            <person name="Angelini C."/>
            <person name="Antonin V."/>
            <person name="Barry K.W."/>
            <person name="Bougher N.L."/>
            <person name="Buchanan P."/>
            <person name="Buyck B."/>
            <person name="Bense V."/>
            <person name="Catcheside P."/>
            <person name="Chovatia M."/>
            <person name="Cooper J."/>
            <person name="Damon W."/>
            <person name="Desjardin D."/>
            <person name="Finy P."/>
            <person name="Geml J."/>
            <person name="Haridas S."/>
            <person name="Hughes K."/>
            <person name="Justo A."/>
            <person name="Karasinski D."/>
            <person name="Kautmanova I."/>
            <person name="Kiss B."/>
            <person name="Kocsube S."/>
            <person name="Kotiranta H."/>
            <person name="LaButti K.M."/>
            <person name="Lechner B.E."/>
            <person name="Liimatainen K."/>
            <person name="Lipzen A."/>
            <person name="Lukacs Z."/>
            <person name="Mihaltcheva S."/>
            <person name="Morgado L.N."/>
            <person name="Niskanen T."/>
            <person name="Noordeloos M.E."/>
            <person name="Ohm R.A."/>
            <person name="Ortiz-Santana B."/>
            <person name="Ovrebo C."/>
            <person name="Racz N."/>
            <person name="Riley R."/>
            <person name="Savchenko A."/>
            <person name="Shiryaev A."/>
            <person name="Soop K."/>
            <person name="Spirin V."/>
            <person name="Szebenyi C."/>
            <person name="Tomsovsky M."/>
            <person name="Tulloss R.E."/>
            <person name="Uehling J."/>
            <person name="Grigoriev I.V."/>
            <person name="Vagvolgyi C."/>
            <person name="Papp T."/>
            <person name="Martin F.M."/>
            <person name="Miettinen O."/>
            <person name="Hibbett D.S."/>
            <person name="Nagy L.G."/>
        </authorList>
    </citation>
    <scope>NUCLEOTIDE SEQUENCE [LARGE SCALE GENOMIC DNA]</scope>
    <source>
        <strain evidence="2 3">HHB13444</strain>
    </source>
</reference>
<gene>
    <name evidence="2" type="ORF">K466DRAFT_595197</name>
</gene>
<evidence type="ECO:0000313" key="3">
    <source>
        <dbReference type="Proteomes" id="UP000308197"/>
    </source>
</evidence>
<name>A0A5C3PS39_9APHY</name>
<feature type="region of interest" description="Disordered" evidence="1">
    <location>
        <begin position="174"/>
        <end position="209"/>
    </location>
</feature>
<dbReference type="AlphaFoldDB" id="A0A5C3PS39"/>
<evidence type="ECO:0000313" key="2">
    <source>
        <dbReference type="EMBL" id="TFK92436.1"/>
    </source>
</evidence>
<accession>A0A5C3PS39</accession>
<evidence type="ECO:0000256" key="1">
    <source>
        <dbReference type="SAM" id="MobiDB-lite"/>
    </source>
</evidence>
<dbReference type="Proteomes" id="UP000308197">
    <property type="component" value="Unassembled WGS sequence"/>
</dbReference>
<sequence length="209" mass="22978">MQSDTTWKIVCSEHIVSSFAWGGRVDEHGSQDACLSLVESSDAAVFMVIVGVDPGDILVFDFGRFWEICTYRRSTKRLVTYRAGTSGMCLFFHTAPSLDRFEAACDDCLPYYGTGSPAPTLEQLRDLGLITVPKAVGAFLLHGRSEPASEQEQEVASVDGNHRYEAFLRSDWAGPAARPSAPLSRHSSLDQLVELSNPDRVDEVEEGDE</sequence>
<keyword evidence="3" id="KW-1185">Reference proteome</keyword>
<dbReference type="InParanoid" id="A0A5C3PS39"/>
<dbReference type="EMBL" id="ML210998">
    <property type="protein sequence ID" value="TFK92436.1"/>
    <property type="molecule type" value="Genomic_DNA"/>
</dbReference>